<evidence type="ECO:0000259" key="4">
    <source>
        <dbReference type="SMART" id="SM00560"/>
    </source>
</evidence>
<dbReference type="SUPFAM" id="SSF49899">
    <property type="entry name" value="Concanavalin A-like lectins/glucanases"/>
    <property type="match status" value="1"/>
</dbReference>
<evidence type="ECO:0000256" key="2">
    <source>
        <dbReference type="ARBA" id="ARBA00023157"/>
    </source>
</evidence>
<dbReference type="SUPFAM" id="SSF103647">
    <property type="entry name" value="TSP type-3 repeat"/>
    <property type="match status" value="2"/>
</dbReference>
<dbReference type="RefSeq" id="WP_188652113.1">
    <property type="nucleotide sequence ID" value="NZ_BMNR01000003.1"/>
</dbReference>
<keyword evidence="1 3" id="KW-0732">Signal</keyword>
<dbReference type="InterPro" id="IPR013320">
    <property type="entry name" value="ConA-like_dom_sf"/>
</dbReference>
<name>A0A8J3BLW0_9FLAO</name>
<dbReference type="Gene3D" id="2.60.40.10">
    <property type="entry name" value="Immunoglobulins"/>
    <property type="match status" value="1"/>
</dbReference>
<dbReference type="NCBIfam" id="TIGR04183">
    <property type="entry name" value="Por_Secre_tail"/>
    <property type="match status" value="1"/>
</dbReference>
<dbReference type="GO" id="GO:0004553">
    <property type="term" value="F:hydrolase activity, hydrolyzing O-glycosyl compounds"/>
    <property type="evidence" value="ECO:0007669"/>
    <property type="project" value="UniProtKB-ARBA"/>
</dbReference>
<dbReference type="PROSITE" id="PS00018">
    <property type="entry name" value="EF_HAND_1"/>
    <property type="match status" value="1"/>
</dbReference>
<accession>A0A8J3BLW0</accession>
<comment type="caution">
    <text evidence="5">The sequence shown here is derived from an EMBL/GenBank/DDBJ whole genome shotgun (WGS) entry which is preliminary data.</text>
</comment>
<reference evidence="5" key="1">
    <citation type="journal article" date="2014" name="Int. J. Syst. Evol. Microbiol.">
        <title>Complete genome sequence of Corynebacterium casei LMG S-19264T (=DSM 44701T), isolated from a smear-ripened cheese.</title>
        <authorList>
            <consortium name="US DOE Joint Genome Institute (JGI-PGF)"/>
            <person name="Walter F."/>
            <person name="Albersmeier A."/>
            <person name="Kalinowski J."/>
            <person name="Ruckert C."/>
        </authorList>
    </citation>
    <scope>NUCLEOTIDE SEQUENCE</scope>
    <source>
        <strain evidence="5">JCM 12862</strain>
    </source>
</reference>
<gene>
    <name evidence="5" type="ORF">GCM10007962_17530</name>
</gene>
<dbReference type="GO" id="GO:0005509">
    <property type="term" value="F:calcium ion binding"/>
    <property type="evidence" value="ECO:0007669"/>
    <property type="project" value="InterPro"/>
</dbReference>
<evidence type="ECO:0000256" key="1">
    <source>
        <dbReference type="ARBA" id="ARBA00022729"/>
    </source>
</evidence>
<evidence type="ECO:0000256" key="3">
    <source>
        <dbReference type="SAM" id="SignalP"/>
    </source>
</evidence>
<organism evidence="5 6">
    <name type="scientific">Yeosuana aromativorans</name>
    <dbReference type="NCBI Taxonomy" id="288019"/>
    <lineage>
        <taxon>Bacteria</taxon>
        <taxon>Pseudomonadati</taxon>
        <taxon>Bacteroidota</taxon>
        <taxon>Flavobacteriia</taxon>
        <taxon>Flavobacteriales</taxon>
        <taxon>Flavobacteriaceae</taxon>
        <taxon>Yeosuana</taxon>
    </lineage>
</organism>
<proteinExistence type="predicted"/>
<keyword evidence="6" id="KW-1185">Reference proteome</keyword>
<dbReference type="EMBL" id="BMNR01000003">
    <property type="protein sequence ID" value="GGK23818.1"/>
    <property type="molecule type" value="Genomic_DNA"/>
</dbReference>
<dbReference type="InterPro" id="IPR018247">
    <property type="entry name" value="EF_Hand_1_Ca_BS"/>
</dbReference>
<dbReference type="InterPro" id="IPR026444">
    <property type="entry name" value="Secre_tail"/>
</dbReference>
<dbReference type="Gene3D" id="2.60.120.200">
    <property type="match status" value="1"/>
</dbReference>
<protein>
    <recommendedName>
        <fullName evidence="4">LamG-like jellyroll fold domain-containing protein</fullName>
    </recommendedName>
</protein>
<feature type="chain" id="PRO_5035185502" description="LamG-like jellyroll fold domain-containing protein" evidence="3">
    <location>
        <begin position="24"/>
        <end position="1515"/>
    </location>
</feature>
<evidence type="ECO:0000313" key="5">
    <source>
        <dbReference type="EMBL" id="GGK23818.1"/>
    </source>
</evidence>
<dbReference type="InterPro" id="IPR013783">
    <property type="entry name" value="Ig-like_fold"/>
</dbReference>
<keyword evidence="2" id="KW-1015">Disulfide bond</keyword>
<dbReference type="PANTHER" id="PTHR47635:SF2">
    <property type="entry name" value="LAMG-LIKE JELLYROLL FOLD DOMAIN-CONTAINING PROTEIN"/>
    <property type="match status" value="1"/>
</dbReference>
<reference evidence="5" key="2">
    <citation type="submission" date="2020-09" db="EMBL/GenBank/DDBJ databases">
        <authorList>
            <person name="Sun Q."/>
            <person name="Ohkuma M."/>
        </authorList>
    </citation>
    <scope>NUCLEOTIDE SEQUENCE</scope>
    <source>
        <strain evidence="5">JCM 12862</strain>
    </source>
</reference>
<dbReference type="InterPro" id="IPR028974">
    <property type="entry name" value="TSP_type-3_rpt"/>
</dbReference>
<dbReference type="Pfam" id="PF13385">
    <property type="entry name" value="Laminin_G_3"/>
    <property type="match status" value="1"/>
</dbReference>
<evidence type="ECO:0000313" key="6">
    <source>
        <dbReference type="Proteomes" id="UP000612329"/>
    </source>
</evidence>
<dbReference type="Proteomes" id="UP000612329">
    <property type="component" value="Unassembled WGS sequence"/>
</dbReference>
<dbReference type="SMART" id="SM00560">
    <property type="entry name" value="LamGL"/>
    <property type="match status" value="1"/>
</dbReference>
<feature type="domain" description="LamG-like jellyroll fold" evidence="4">
    <location>
        <begin position="671"/>
        <end position="812"/>
    </location>
</feature>
<sequence>MRKTVLFRACFLFLLFYTNLSFAQDNDGDGIVDSVDLDDDNDGILDSNEFAGDTDGDGILDYFDLDSDNDGCYDSIESGGVDANNDGILDGTGIDSNGKVTGGSGGYNGLNGDEVIATRVTISSTPSDKSVTIGGSTSFSVNASARNTTNFNSGNPDYSNGKSSSSNNRINYKWYLGDPASGGIALSNAGVYSGTTNSTLNISDVTGLDGNEYYVVITHDDNKCISEVYSAKLTVIDPCDAVASGNPDFDGDGISDICDEDDDNDGIIDTYECSAIIQFNNAAPLTASSLNDVQPGEKVIYSNAILYQNQYYDIILTIISKNGNFTVDCNNELRVDTFDASADEYVTYSFDLVKAGSATPANPAGTPTTLYDLILESRDIDTRSGRDFTEIAGFNSTTVTSTITPSLSTTTNLEQAGFVNGAAPANFTLFRLDPTIATPNTDWVNEPDDGGTQGDDPDFYLYMEFDKFSHVDLLYGATGTDTNTGTRLTNFGISSVCDSDRDGLLNTVDIDSDNDGIPDNVEAQTTLGYIAPTGTVNPLTGIYDVYGTGLIPVDTDGDNNVDMYDLDSDDDGLPDIEENGMANLIVTYTDSDNDGLDNLFEGSNLNDPTDINDEIDDPTSSILPDVDNDLFTGGDLDYRDYFDGNPPPISMLDFDGVDDYLSNPSLINGLNDVTIMAWVKSDSGNAIDMNIAGEDIALRLWLQNGNRPTFSIKTAGNSQQSAGGCSCTTIPFNEWHHLTGTFSSSTGIIKLYIDGALADTYDTGVTGASIAVSSDTNDTFEIGRFSNESTDGQYFKGDIDEVRVFDTALTADQIQQMVYQEIENNSGNVAGTIAPKDVEDLSTSNAVPWSNLLAYYPMTNIVNSTIEDYSSNGHTMRLHNITTVEEQTAPMPYVASNAGAWTSQSTWLHGDVWDIENTSNNKDWSIVKISNDVTANHTIKTVGLIVDSDKTFTINSDNLIQNSWYLELNGTIDLLGDSQLIQTENSDLVTSANGKILRRQEGNASSYWYNYWASPVGAKAATTLSDNNASTNNANNTDFRIEMLEDGTGFPVQFTSAYSQAGYVSSYWLYTFINGVTYWDWASISPTTNIAPGVGYTQKGMDNPVPQQEYIFEGKPNNGTILINATDVGGPGSVESVSKTQYLLGNPYPSALDINKFIDDNAGVISGTLQLWQQWAGSSHNLRDYEGGYAQVNKLGSCRAYQFVGFYGATNGSQDGTKTPTRYLPVGQGFMADVVADGTIKFNNGQRVYVKEADADGNYSNGSVFFKSSNTKSKGQSSSSQKQTDSIQKIRLEFNSVVGPKTRRELLLGFSDFTTDGYDYGYEAECDENNNNDLNLNFEGKNMNMEAYGPITDDKVIPLNFKSSGNNSFELKISETENIDSNQKIYLKDNLTDEYFDLTQNQAYRFDSAQGKFNNRFEIVFQSKEQTLSVEESATSENFVFYQHNTHKLFAKKLESAVKRFSLVSISGQSVLELNDVSQETFNSGLQVPNISSGTYIAWFRTDSNQVFTKKIIVN</sequence>
<dbReference type="GO" id="GO:0005975">
    <property type="term" value="P:carbohydrate metabolic process"/>
    <property type="evidence" value="ECO:0007669"/>
    <property type="project" value="UniProtKB-ARBA"/>
</dbReference>
<dbReference type="PANTHER" id="PTHR47635">
    <property type="entry name" value="CUB DOMAIN-CONTAINING PROTEIN"/>
    <property type="match status" value="1"/>
</dbReference>
<dbReference type="InterPro" id="IPR006558">
    <property type="entry name" value="LamG-like"/>
</dbReference>
<feature type="signal peptide" evidence="3">
    <location>
        <begin position="1"/>
        <end position="23"/>
    </location>
</feature>